<reference evidence="1" key="1">
    <citation type="submission" date="2019-10" db="EMBL/GenBank/DDBJ databases">
        <title>Conservation and host-specific expression of non-tandemly repeated heterogenous ribosome RNA gene in arbuscular mycorrhizal fungi.</title>
        <authorList>
            <person name="Maeda T."/>
            <person name="Kobayashi Y."/>
            <person name="Nakagawa T."/>
            <person name="Ezawa T."/>
            <person name="Yamaguchi K."/>
            <person name="Bino T."/>
            <person name="Nishimoto Y."/>
            <person name="Shigenobu S."/>
            <person name="Kawaguchi M."/>
        </authorList>
    </citation>
    <scope>NUCLEOTIDE SEQUENCE</scope>
    <source>
        <strain evidence="1">HR1</strain>
    </source>
</reference>
<sequence length="122" mass="14046">MPNNLEKFNTDTKNCILEWASKFRGSLLLIKWDKDKLRQRNIRKSTVVNIICNSQNCSPFPANAQSKSYSIFCFDNHQIIINITSALERAYYQEDIASFGKVYVVSVEGGNNFKVEEILNVF</sequence>
<accession>A0A8H3L4X7</accession>
<evidence type="ECO:0000313" key="1">
    <source>
        <dbReference type="EMBL" id="GES81552.1"/>
    </source>
</evidence>
<proteinExistence type="predicted"/>
<organism evidence="1 2">
    <name type="scientific">Rhizophagus clarus</name>
    <dbReference type="NCBI Taxonomy" id="94130"/>
    <lineage>
        <taxon>Eukaryota</taxon>
        <taxon>Fungi</taxon>
        <taxon>Fungi incertae sedis</taxon>
        <taxon>Mucoromycota</taxon>
        <taxon>Glomeromycotina</taxon>
        <taxon>Glomeromycetes</taxon>
        <taxon>Glomerales</taxon>
        <taxon>Glomeraceae</taxon>
        <taxon>Rhizophagus</taxon>
    </lineage>
</organism>
<dbReference type="EMBL" id="BLAL01000058">
    <property type="protein sequence ID" value="GES81552.1"/>
    <property type="molecule type" value="Genomic_DNA"/>
</dbReference>
<gene>
    <name evidence="1" type="ORF">RCL2_000879500</name>
</gene>
<protein>
    <submittedName>
        <fullName evidence="1">Uncharacterized protein</fullName>
    </submittedName>
</protein>
<dbReference type="OrthoDB" id="2305053at2759"/>
<comment type="caution">
    <text evidence="1">The sequence shown here is derived from an EMBL/GenBank/DDBJ whole genome shotgun (WGS) entry which is preliminary data.</text>
</comment>
<evidence type="ECO:0000313" key="2">
    <source>
        <dbReference type="Proteomes" id="UP000615446"/>
    </source>
</evidence>
<dbReference type="Proteomes" id="UP000615446">
    <property type="component" value="Unassembled WGS sequence"/>
</dbReference>
<name>A0A8H3L4X7_9GLOM</name>
<dbReference type="AlphaFoldDB" id="A0A8H3L4X7"/>